<dbReference type="CDD" id="cd04196">
    <property type="entry name" value="GT_2_like_d"/>
    <property type="match status" value="1"/>
</dbReference>
<evidence type="ECO:0000259" key="1">
    <source>
        <dbReference type="Pfam" id="PF00535"/>
    </source>
</evidence>
<proteinExistence type="predicted"/>
<dbReference type="EMBL" id="CP007151">
    <property type="protein sequence ID" value="AHI29142.1"/>
    <property type="molecule type" value="Genomic_DNA"/>
</dbReference>
<dbReference type="RefSeq" id="WP_236744042.1">
    <property type="nucleotide sequence ID" value="NZ_CP007151.1"/>
</dbReference>
<dbReference type="KEGG" id="msx:AU14_12730"/>
<accession>W5YIT6</accession>
<organism evidence="2 3">
    <name type="scientific">Marinobacter similis</name>
    <dbReference type="NCBI Taxonomy" id="1420916"/>
    <lineage>
        <taxon>Bacteria</taxon>
        <taxon>Pseudomonadati</taxon>
        <taxon>Pseudomonadota</taxon>
        <taxon>Gammaproteobacteria</taxon>
        <taxon>Pseudomonadales</taxon>
        <taxon>Marinobacteraceae</taxon>
        <taxon>Marinobacter</taxon>
    </lineage>
</organism>
<feature type="domain" description="Glycosyltransferase 2-like" evidence="1">
    <location>
        <begin position="8"/>
        <end position="165"/>
    </location>
</feature>
<dbReference type="Gene3D" id="3.90.550.10">
    <property type="entry name" value="Spore Coat Polysaccharide Biosynthesis Protein SpsA, Chain A"/>
    <property type="match status" value="1"/>
</dbReference>
<dbReference type="Pfam" id="PF00535">
    <property type="entry name" value="Glycos_transf_2"/>
    <property type="match status" value="1"/>
</dbReference>
<dbReference type="HOGENOM" id="CLU_025996_2_0_6"/>
<protein>
    <submittedName>
        <fullName evidence="2">Glycosyl transferase family 2</fullName>
    </submittedName>
</protein>
<name>W5YIT6_9GAMM</name>
<dbReference type="PANTHER" id="PTHR22916:SF3">
    <property type="entry name" value="UDP-GLCNAC:BETAGAL BETA-1,3-N-ACETYLGLUCOSAMINYLTRANSFERASE-LIKE PROTEIN 1"/>
    <property type="match status" value="1"/>
</dbReference>
<dbReference type="InterPro" id="IPR029044">
    <property type="entry name" value="Nucleotide-diphossugar_trans"/>
</dbReference>
<reference evidence="2 3" key="1">
    <citation type="journal article" date="2014" name="Genome Announc.">
        <title>Draft Genome Sequences of Marinobacter similis A3d10T and Marinobacter salarius R9SW1T.</title>
        <authorList>
            <person name="Ivanova E.P."/>
            <person name="Ng H.J."/>
            <person name="Webb H.K."/>
            <person name="Feng G."/>
            <person name="Oshima K."/>
            <person name="Hattori M."/>
            <person name="Ohkuma M."/>
            <person name="Sergeev A.F."/>
            <person name="Mikhailov V.V."/>
            <person name="Crawford R.J."/>
            <person name="Sawabe T."/>
        </authorList>
    </citation>
    <scope>NUCLEOTIDE SEQUENCE [LARGE SCALE GENOMIC DNA]</scope>
    <source>
        <strain evidence="2 3">A3d10</strain>
    </source>
</reference>
<dbReference type="PANTHER" id="PTHR22916">
    <property type="entry name" value="GLYCOSYLTRANSFERASE"/>
    <property type="match status" value="1"/>
</dbReference>
<dbReference type="GO" id="GO:0016758">
    <property type="term" value="F:hexosyltransferase activity"/>
    <property type="evidence" value="ECO:0007669"/>
    <property type="project" value="UniProtKB-ARBA"/>
</dbReference>
<gene>
    <name evidence="2" type="ORF">AU14_12730</name>
</gene>
<evidence type="ECO:0000313" key="2">
    <source>
        <dbReference type="EMBL" id="AHI29142.1"/>
    </source>
</evidence>
<dbReference type="InterPro" id="IPR001173">
    <property type="entry name" value="Glyco_trans_2-like"/>
</dbReference>
<dbReference type="Proteomes" id="UP000061489">
    <property type="component" value="Chromosome"/>
</dbReference>
<keyword evidence="3" id="KW-1185">Reference proteome</keyword>
<dbReference type="AlphaFoldDB" id="W5YIT6"/>
<sequence length="327" mass="37455">MKKAMKISVALATYNGAQYIKEQLESFVDQTRLPDELIITDDCSTDQTEALVSEFAKTAPFKVEFHRNKRNLGYCGNFNAALMKTTGDLVFLSDQDDVWFPDKIQHMIELAESHSDALVMMNDAVLTDSDLNEVGLTKLGQIRSAGIPLERFVMGCCACVRRELLDFCLPIPKAVRGHDDWLVGLSGGLNAKLVDPKPLQYYRRHESNESQFIANRTYKVTRSLAFLHAVQTTFKKDAPEKARASIDQQKVFLRHLTETQQRAPAKYHSKFVEFRKSTETRIEREERRVAVREQWFVSRFLTVFYMLVKGDYRQSNGIKSVLRDLVG</sequence>
<evidence type="ECO:0000313" key="3">
    <source>
        <dbReference type="Proteomes" id="UP000061489"/>
    </source>
</evidence>
<keyword evidence="2" id="KW-0808">Transferase</keyword>
<dbReference type="STRING" id="1420916.AU14_12730"/>
<dbReference type="SUPFAM" id="SSF53448">
    <property type="entry name" value="Nucleotide-diphospho-sugar transferases"/>
    <property type="match status" value="1"/>
</dbReference>